<dbReference type="EMBL" id="JH711586">
    <property type="protein sequence ID" value="EIW76233.1"/>
    <property type="molecule type" value="Genomic_DNA"/>
</dbReference>
<dbReference type="AlphaFoldDB" id="A0A5M3MAX8"/>
<dbReference type="Proteomes" id="UP000053558">
    <property type="component" value="Unassembled WGS sequence"/>
</dbReference>
<organism evidence="2 3">
    <name type="scientific">Coniophora puteana (strain RWD-64-598)</name>
    <name type="common">Brown rot fungus</name>
    <dbReference type="NCBI Taxonomy" id="741705"/>
    <lineage>
        <taxon>Eukaryota</taxon>
        <taxon>Fungi</taxon>
        <taxon>Dikarya</taxon>
        <taxon>Basidiomycota</taxon>
        <taxon>Agaricomycotina</taxon>
        <taxon>Agaricomycetes</taxon>
        <taxon>Agaricomycetidae</taxon>
        <taxon>Boletales</taxon>
        <taxon>Coniophorineae</taxon>
        <taxon>Coniophoraceae</taxon>
        <taxon>Coniophora</taxon>
    </lineage>
</organism>
<sequence>MPSYEVEHICPLNESQRDEIAAAITQIHCNVFSATRLFVNVRFTDVSNHHTYVAGRKAKTNRILANIRWGPARKSSQSDDLCNGILTEWKKIVGSEGDKSLDTIFVLGSLIGGFERGFLKPQVGCDQEWAAQNLQAFKKLAEAGDQDFQELVDAIEGEHAFR</sequence>
<evidence type="ECO:0000259" key="1">
    <source>
        <dbReference type="Pfam" id="PF14832"/>
    </source>
</evidence>
<dbReference type="SUPFAM" id="SSF55331">
    <property type="entry name" value="Tautomerase/MIF"/>
    <property type="match status" value="1"/>
</dbReference>
<protein>
    <recommendedName>
        <fullName evidence="1">Tautomerase cis-CaaD-like domain-containing protein</fullName>
    </recommendedName>
</protein>
<dbReference type="KEGG" id="cput:CONPUDRAFT_158259"/>
<dbReference type="Pfam" id="PF14832">
    <property type="entry name" value="Tautomerase_3"/>
    <property type="match status" value="1"/>
</dbReference>
<proteinExistence type="predicted"/>
<reference evidence="3" key="1">
    <citation type="journal article" date="2012" name="Science">
        <title>The Paleozoic origin of enzymatic lignin decomposition reconstructed from 31 fungal genomes.</title>
        <authorList>
            <person name="Floudas D."/>
            <person name="Binder M."/>
            <person name="Riley R."/>
            <person name="Barry K."/>
            <person name="Blanchette R.A."/>
            <person name="Henrissat B."/>
            <person name="Martinez A.T."/>
            <person name="Otillar R."/>
            <person name="Spatafora J.W."/>
            <person name="Yadav J.S."/>
            <person name="Aerts A."/>
            <person name="Benoit I."/>
            <person name="Boyd A."/>
            <person name="Carlson A."/>
            <person name="Copeland A."/>
            <person name="Coutinho P.M."/>
            <person name="de Vries R.P."/>
            <person name="Ferreira P."/>
            <person name="Findley K."/>
            <person name="Foster B."/>
            <person name="Gaskell J."/>
            <person name="Glotzer D."/>
            <person name="Gorecki P."/>
            <person name="Heitman J."/>
            <person name="Hesse C."/>
            <person name="Hori C."/>
            <person name="Igarashi K."/>
            <person name="Jurgens J.A."/>
            <person name="Kallen N."/>
            <person name="Kersten P."/>
            <person name="Kohler A."/>
            <person name="Kuees U."/>
            <person name="Kumar T.K.A."/>
            <person name="Kuo A."/>
            <person name="LaButti K."/>
            <person name="Larrondo L.F."/>
            <person name="Lindquist E."/>
            <person name="Ling A."/>
            <person name="Lombard V."/>
            <person name="Lucas S."/>
            <person name="Lundell T."/>
            <person name="Martin R."/>
            <person name="McLaughlin D.J."/>
            <person name="Morgenstern I."/>
            <person name="Morin E."/>
            <person name="Murat C."/>
            <person name="Nagy L.G."/>
            <person name="Nolan M."/>
            <person name="Ohm R.A."/>
            <person name="Patyshakuliyeva A."/>
            <person name="Rokas A."/>
            <person name="Ruiz-Duenas F.J."/>
            <person name="Sabat G."/>
            <person name="Salamov A."/>
            <person name="Samejima M."/>
            <person name="Schmutz J."/>
            <person name="Slot J.C."/>
            <person name="St John F."/>
            <person name="Stenlid J."/>
            <person name="Sun H."/>
            <person name="Sun S."/>
            <person name="Syed K."/>
            <person name="Tsang A."/>
            <person name="Wiebenga A."/>
            <person name="Young D."/>
            <person name="Pisabarro A."/>
            <person name="Eastwood D.C."/>
            <person name="Martin F."/>
            <person name="Cullen D."/>
            <person name="Grigoriev I.V."/>
            <person name="Hibbett D.S."/>
        </authorList>
    </citation>
    <scope>NUCLEOTIDE SEQUENCE [LARGE SCALE GENOMIC DNA]</scope>
    <source>
        <strain evidence="3">RWD-64-598 SS2</strain>
    </source>
</reference>
<dbReference type="OMA" id="FNTPRFF"/>
<name>A0A5M3MAX8_CONPW</name>
<comment type="caution">
    <text evidence="2">The sequence shown here is derived from an EMBL/GenBank/DDBJ whole genome shotgun (WGS) entry which is preliminary data.</text>
</comment>
<gene>
    <name evidence="2" type="ORF">CONPUDRAFT_158259</name>
</gene>
<dbReference type="InterPro" id="IPR014347">
    <property type="entry name" value="Tautomerase/MIF_sf"/>
</dbReference>
<dbReference type="OrthoDB" id="9981319at2759"/>
<keyword evidence="3" id="KW-1185">Reference proteome</keyword>
<evidence type="ECO:0000313" key="3">
    <source>
        <dbReference type="Proteomes" id="UP000053558"/>
    </source>
</evidence>
<accession>A0A5M3MAX8</accession>
<dbReference type="GeneID" id="19203889"/>
<dbReference type="InterPro" id="IPR028116">
    <property type="entry name" value="Cis-CaaD-like"/>
</dbReference>
<feature type="domain" description="Tautomerase cis-CaaD-like" evidence="1">
    <location>
        <begin position="1"/>
        <end position="133"/>
    </location>
</feature>
<dbReference type="Gene3D" id="3.30.429.10">
    <property type="entry name" value="Macrophage Migration Inhibitory Factor"/>
    <property type="match status" value="1"/>
</dbReference>
<dbReference type="RefSeq" id="XP_007773489.1">
    <property type="nucleotide sequence ID" value="XM_007775299.1"/>
</dbReference>
<evidence type="ECO:0000313" key="2">
    <source>
        <dbReference type="EMBL" id="EIW76233.1"/>
    </source>
</evidence>